<evidence type="ECO:0000256" key="3">
    <source>
        <dbReference type="ARBA" id="ARBA00022490"/>
    </source>
</evidence>
<protein>
    <recommendedName>
        <fullName evidence="2">Stage 0 sporulation protein A homolog</fullName>
    </recommendedName>
</protein>
<reference evidence="14" key="1">
    <citation type="submission" date="2009-08" db="EMBL/GenBank/DDBJ databases">
        <authorList>
            <person name="Weinstock G."/>
            <person name="Sodergren E."/>
            <person name="Clifton S."/>
            <person name="Fulton L."/>
            <person name="Fulton B."/>
            <person name="Courtney L."/>
            <person name="Fronick C."/>
            <person name="Harrison M."/>
            <person name="Strong C."/>
            <person name="Farmer C."/>
            <person name="Delahaunty K."/>
            <person name="Markovic C."/>
            <person name="Hall O."/>
            <person name="Minx P."/>
            <person name="Tomlinson C."/>
            <person name="Mitreva M."/>
            <person name="Nelson J."/>
            <person name="Hou S."/>
            <person name="Wollam A."/>
            <person name="Pepin K.H."/>
            <person name="Johnson M."/>
            <person name="Bhonagiri V."/>
            <person name="Nash W.E."/>
            <person name="Warren W."/>
            <person name="Chinwalla A."/>
            <person name="Mardis E.R."/>
            <person name="Wilson R.K."/>
        </authorList>
    </citation>
    <scope>NUCLEOTIDE SEQUENCE [LARGE SCALE GENOMIC DNA]</scope>
    <source>
        <strain evidence="14">A2-165</strain>
    </source>
</reference>
<keyword evidence="7" id="KW-0238">DNA-binding</keyword>
<dbReference type="Gene3D" id="1.10.10.60">
    <property type="entry name" value="Homeodomain-like"/>
    <property type="match status" value="2"/>
</dbReference>
<dbReference type="GO" id="GO:0005737">
    <property type="term" value="C:cytoplasm"/>
    <property type="evidence" value="ECO:0007669"/>
    <property type="project" value="UniProtKB-SubCell"/>
</dbReference>
<evidence type="ECO:0000259" key="13">
    <source>
        <dbReference type="PROSITE" id="PS50110"/>
    </source>
</evidence>
<dbReference type="GO" id="GO:0003700">
    <property type="term" value="F:DNA-binding transcription factor activity"/>
    <property type="evidence" value="ECO:0007669"/>
    <property type="project" value="InterPro"/>
</dbReference>
<dbReference type="InterPro" id="IPR051552">
    <property type="entry name" value="HptR"/>
</dbReference>
<dbReference type="Gene3D" id="3.40.50.2300">
    <property type="match status" value="1"/>
</dbReference>
<dbReference type="GO" id="GO:0000160">
    <property type="term" value="P:phosphorelay signal transduction system"/>
    <property type="evidence" value="ECO:0007669"/>
    <property type="project" value="UniProtKB-KW"/>
</dbReference>
<evidence type="ECO:0000256" key="4">
    <source>
        <dbReference type="ARBA" id="ARBA00022553"/>
    </source>
</evidence>
<evidence type="ECO:0000256" key="9">
    <source>
        <dbReference type="ARBA" id="ARBA00024867"/>
    </source>
</evidence>
<evidence type="ECO:0000256" key="8">
    <source>
        <dbReference type="ARBA" id="ARBA00023163"/>
    </source>
</evidence>
<evidence type="ECO:0000256" key="6">
    <source>
        <dbReference type="ARBA" id="ARBA00023015"/>
    </source>
</evidence>
<feature type="modified residue" description="4-aspartylphosphate" evidence="10">
    <location>
        <position position="51"/>
    </location>
</feature>
<dbReference type="SUPFAM" id="SSF52172">
    <property type="entry name" value="CheY-like"/>
    <property type="match status" value="1"/>
</dbReference>
<evidence type="ECO:0000259" key="12">
    <source>
        <dbReference type="PROSITE" id="PS01124"/>
    </source>
</evidence>
<proteinExistence type="predicted"/>
<dbReference type="InterPro" id="IPR009057">
    <property type="entry name" value="Homeodomain-like_sf"/>
</dbReference>
<dbReference type="PROSITE" id="PS01124">
    <property type="entry name" value="HTH_ARAC_FAMILY_2"/>
    <property type="match status" value="1"/>
</dbReference>
<sequence length="518" mass="59298">MIADDEPNIREGVRQFITRRCPEWQVVGAARDGKEALAMAERFLPDCIMTDITMPHVNGLEFLEKIKEELPDAKLLILSGYDDFEYAVQGMRLGVSDYLLKPLDTELLIQRLDAFAAELTQRQQQWQDRVQQMQQRLHQEQKIRELMWRASAGELASEEMKELQQFCIGSDRYLVALFQGGPEIRQELPALLNQRFEKKLDAYVLNHSVEGMSFIVFSIHQEVTNAAAALLLTRELTAVVVAIRRKWNQTVHFFLGGIKDNIYKLEKSGHEAKEAAEYSFYEMAPPVRTISDVLLTRVTACLEIDPHLTEQVALTVAGGDAEAIAGAVDGVLSWFYPHGVVDAAYIKMAVLDMCLSVLKKRRGQNPITYVEYKACHQEIMEAGTLEELQECFKNLLLLCRAAEEKKNPGQELVSRIDEIMGEHLSDLQFSLDDVAAELYISPNYLRQLFKQASGQTFTEHLTEMRMKEAQRLLDDESLKIYEVAERTGYADSRYFSVCYKKYWHITPTDYRRTLQESG</sequence>
<comment type="function">
    <text evidence="9">May play the central regulatory role in sporulation. It may be an element of the effector pathway responsible for the activation of sporulation genes in response to nutritional stress. Spo0A may act in concert with spo0H (a sigma factor) to control the expression of some genes that are critical to the sporulation process.</text>
</comment>
<dbReference type="InterPro" id="IPR001789">
    <property type="entry name" value="Sig_transdc_resp-reg_receiver"/>
</dbReference>
<dbReference type="Proteomes" id="UP000004619">
    <property type="component" value="Unassembled WGS sequence"/>
</dbReference>
<dbReference type="eggNOG" id="COG2207">
    <property type="taxonomic scope" value="Bacteria"/>
</dbReference>
<evidence type="ECO:0000313" key="14">
    <source>
        <dbReference type="EMBL" id="EEU98211.1"/>
    </source>
</evidence>
<dbReference type="SMART" id="SM00342">
    <property type="entry name" value="HTH_ARAC"/>
    <property type="match status" value="1"/>
</dbReference>
<dbReference type="PANTHER" id="PTHR42713:SF3">
    <property type="entry name" value="TRANSCRIPTIONAL REGULATORY PROTEIN HPTR"/>
    <property type="match status" value="1"/>
</dbReference>
<keyword evidence="15" id="KW-1185">Reference proteome</keyword>
<evidence type="ECO:0000313" key="15">
    <source>
        <dbReference type="Proteomes" id="UP000004619"/>
    </source>
</evidence>
<dbReference type="STRING" id="411483.FAEPRAA2165_00139"/>
<keyword evidence="6" id="KW-0805">Transcription regulation</keyword>
<name>C7H1K1_FAED2</name>
<accession>C7H1K1</accession>
<keyword evidence="11" id="KW-0175">Coiled coil</keyword>
<evidence type="ECO:0000256" key="5">
    <source>
        <dbReference type="ARBA" id="ARBA00023012"/>
    </source>
</evidence>
<evidence type="ECO:0000256" key="1">
    <source>
        <dbReference type="ARBA" id="ARBA00004496"/>
    </source>
</evidence>
<comment type="subcellular location">
    <subcellularLocation>
        <location evidence="1">Cytoplasm</location>
    </subcellularLocation>
</comment>
<dbReference type="SUPFAM" id="SSF46689">
    <property type="entry name" value="Homeodomain-like"/>
    <property type="match status" value="1"/>
</dbReference>
<gene>
    <name evidence="14" type="ORF">FAEPRAA2165_00139</name>
</gene>
<dbReference type="eggNOG" id="COG4753">
    <property type="taxonomic scope" value="Bacteria"/>
</dbReference>
<keyword evidence="8" id="KW-0804">Transcription</keyword>
<dbReference type="InterPro" id="IPR011006">
    <property type="entry name" value="CheY-like_superfamily"/>
</dbReference>
<keyword evidence="3" id="KW-0963">Cytoplasm</keyword>
<dbReference type="PANTHER" id="PTHR42713">
    <property type="entry name" value="HISTIDINE KINASE-RELATED"/>
    <property type="match status" value="1"/>
</dbReference>
<evidence type="ECO:0000256" key="2">
    <source>
        <dbReference type="ARBA" id="ARBA00018672"/>
    </source>
</evidence>
<dbReference type="InterPro" id="IPR018060">
    <property type="entry name" value="HTH_AraC"/>
</dbReference>
<evidence type="ECO:0000256" key="10">
    <source>
        <dbReference type="PROSITE-ProRule" id="PRU00169"/>
    </source>
</evidence>
<dbReference type="PATRIC" id="fig|411483.3.peg.136"/>
<comment type="caution">
    <text evidence="14">The sequence shown here is derived from an EMBL/GenBank/DDBJ whole genome shotgun (WGS) entry which is preliminary data.</text>
</comment>
<feature type="coiled-coil region" evidence="11">
    <location>
        <begin position="116"/>
        <end position="143"/>
    </location>
</feature>
<keyword evidence="5" id="KW-0902">Two-component regulatory system</keyword>
<evidence type="ECO:0000256" key="7">
    <source>
        <dbReference type="ARBA" id="ARBA00023125"/>
    </source>
</evidence>
<evidence type="ECO:0000256" key="11">
    <source>
        <dbReference type="SAM" id="Coils"/>
    </source>
</evidence>
<dbReference type="SMART" id="SM00448">
    <property type="entry name" value="REC"/>
    <property type="match status" value="1"/>
</dbReference>
<dbReference type="HOGENOM" id="CLU_000445_5_0_9"/>
<keyword evidence="4 10" id="KW-0597">Phosphoprotein</keyword>
<dbReference type="PROSITE" id="PS50110">
    <property type="entry name" value="RESPONSE_REGULATORY"/>
    <property type="match status" value="1"/>
</dbReference>
<organism evidence="14 15">
    <name type="scientific">Faecalibacterium duncaniae (strain DSM 17677 / JCM 31915 / A2-165)</name>
    <name type="common">Faecalibacterium prausnitzii</name>
    <dbReference type="NCBI Taxonomy" id="411483"/>
    <lineage>
        <taxon>Bacteria</taxon>
        <taxon>Bacillati</taxon>
        <taxon>Bacillota</taxon>
        <taxon>Clostridia</taxon>
        <taxon>Eubacteriales</taxon>
        <taxon>Oscillospiraceae</taxon>
        <taxon>Faecalibacterium</taxon>
    </lineage>
</organism>
<dbReference type="Pfam" id="PF12833">
    <property type="entry name" value="HTH_18"/>
    <property type="match status" value="1"/>
</dbReference>
<dbReference type="EMBL" id="ACOP02000003">
    <property type="protein sequence ID" value="EEU98211.1"/>
    <property type="molecule type" value="Genomic_DNA"/>
</dbReference>
<feature type="domain" description="HTH araC/xylS-type" evidence="12">
    <location>
        <begin position="414"/>
        <end position="513"/>
    </location>
</feature>
<dbReference type="CDD" id="cd17536">
    <property type="entry name" value="REC_YesN-like"/>
    <property type="match status" value="1"/>
</dbReference>
<dbReference type="AlphaFoldDB" id="C7H1K1"/>
<dbReference type="Pfam" id="PF00072">
    <property type="entry name" value="Response_reg"/>
    <property type="match status" value="1"/>
</dbReference>
<dbReference type="GO" id="GO:0043565">
    <property type="term" value="F:sequence-specific DNA binding"/>
    <property type="evidence" value="ECO:0007669"/>
    <property type="project" value="InterPro"/>
</dbReference>
<feature type="domain" description="Response regulatory" evidence="13">
    <location>
        <begin position="1"/>
        <end position="116"/>
    </location>
</feature>